<comment type="caution">
    <text evidence="14">The sequence shown here is derived from an EMBL/GenBank/DDBJ whole genome shotgun (WGS) entry which is preliminary data.</text>
</comment>
<dbReference type="AlphaFoldDB" id="A0A8H7DP49"/>
<name>A0A8H7DP49_9AGAR</name>
<keyword evidence="7 12" id="KW-1133">Transmembrane helix</keyword>
<evidence type="ECO:0000256" key="5">
    <source>
        <dbReference type="ARBA" id="ARBA00022692"/>
    </source>
</evidence>
<evidence type="ECO:0000313" key="14">
    <source>
        <dbReference type="EMBL" id="KAF7378281.1"/>
    </source>
</evidence>
<evidence type="ECO:0000256" key="12">
    <source>
        <dbReference type="SAM" id="Phobius"/>
    </source>
</evidence>
<feature type="signal peptide" evidence="13">
    <location>
        <begin position="1"/>
        <end position="18"/>
    </location>
</feature>
<evidence type="ECO:0000256" key="4">
    <source>
        <dbReference type="ARBA" id="ARBA00022691"/>
    </source>
</evidence>
<keyword evidence="5 12" id="KW-0812">Transmembrane</keyword>
<evidence type="ECO:0000256" key="11">
    <source>
        <dbReference type="ARBA" id="ARBA00023264"/>
    </source>
</evidence>
<dbReference type="Proteomes" id="UP000623467">
    <property type="component" value="Unassembled WGS sequence"/>
</dbReference>
<evidence type="ECO:0000256" key="6">
    <source>
        <dbReference type="ARBA" id="ARBA00022824"/>
    </source>
</evidence>
<dbReference type="EMBL" id="JACAZH010000001">
    <property type="protein sequence ID" value="KAF7378281.1"/>
    <property type="molecule type" value="Genomic_DNA"/>
</dbReference>
<evidence type="ECO:0000313" key="15">
    <source>
        <dbReference type="Proteomes" id="UP000623467"/>
    </source>
</evidence>
<keyword evidence="6" id="KW-0256">Endoplasmic reticulum</keyword>
<dbReference type="GO" id="GO:0006656">
    <property type="term" value="P:phosphatidylcholine biosynthetic process"/>
    <property type="evidence" value="ECO:0007669"/>
    <property type="project" value="UniProtKB-UniPathway"/>
</dbReference>
<organism evidence="14 15">
    <name type="scientific">Mycena sanguinolenta</name>
    <dbReference type="NCBI Taxonomy" id="230812"/>
    <lineage>
        <taxon>Eukaryota</taxon>
        <taxon>Fungi</taxon>
        <taxon>Dikarya</taxon>
        <taxon>Basidiomycota</taxon>
        <taxon>Agaricomycotina</taxon>
        <taxon>Agaricomycetes</taxon>
        <taxon>Agaricomycetidae</taxon>
        <taxon>Agaricales</taxon>
        <taxon>Marasmiineae</taxon>
        <taxon>Mycenaceae</taxon>
        <taxon>Mycena</taxon>
    </lineage>
</organism>
<dbReference type="GO" id="GO:0008168">
    <property type="term" value="F:methyltransferase activity"/>
    <property type="evidence" value="ECO:0007669"/>
    <property type="project" value="UniProtKB-KW"/>
</dbReference>
<dbReference type="GO" id="GO:0012505">
    <property type="term" value="C:endomembrane system"/>
    <property type="evidence" value="ECO:0007669"/>
    <property type="project" value="UniProtKB-SubCell"/>
</dbReference>
<feature type="transmembrane region" description="Helical" evidence="12">
    <location>
        <begin position="283"/>
        <end position="305"/>
    </location>
</feature>
<evidence type="ECO:0000256" key="13">
    <source>
        <dbReference type="SAM" id="SignalP"/>
    </source>
</evidence>
<keyword evidence="11" id="KW-1208">Phospholipid metabolism</keyword>
<evidence type="ECO:0000256" key="2">
    <source>
        <dbReference type="ARBA" id="ARBA00022516"/>
    </source>
</evidence>
<evidence type="ECO:0000256" key="3">
    <source>
        <dbReference type="ARBA" id="ARBA00022603"/>
    </source>
</evidence>
<dbReference type="OrthoDB" id="422086at2759"/>
<keyword evidence="15" id="KW-1185">Reference proteome</keyword>
<comment type="subcellular location">
    <subcellularLocation>
        <location evidence="1">Endomembrane system</location>
        <topology evidence="1">Multi-pass membrane protein</topology>
    </subcellularLocation>
</comment>
<evidence type="ECO:0000256" key="8">
    <source>
        <dbReference type="ARBA" id="ARBA00023098"/>
    </source>
</evidence>
<protein>
    <submittedName>
        <fullName evidence="14">Protein-S-isoprenylcysteine O-methyltransferase</fullName>
    </submittedName>
</protein>
<keyword evidence="8" id="KW-0443">Lipid metabolism</keyword>
<dbReference type="GO" id="GO:0032259">
    <property type="term" value="P:methylation"/>
    <property type="evidence" value="ECO:0007669"/>
    <property type="project" value="UniProtKB-KW"/>
</dbReference>
<proteinExistence type="predicted"/>
<feature type="chain" id="PRO_5034518044" evidence="13">
    <location>
        <begin position="19"/>
        <end position="310"/>
    </location>
</feature>
<keyword evidence="4" id="KW-0949">S-adenosyl-L-methionine</keyword>
<reference evidence="14" key="1">
    <citation type="submission" date="2020-05" db="EMBL/GenBank/DDBJ databases">
        <title>Mycena genomes resolve the evolution of fungal bioluminescence.</title>
        <authorList>
            <person name="Tsai I.J."/>
        </authorList>
    </citation>
    <scope>NUCLEOTIDE SEQUENCE</scope>
    <source>
        <strain evidence="14">160909Yilan</strain>
    </source>
</reference>
<keyword evidence="10" id="KW-0594">Phospholipid biosynthesis</keyword>
<evidence type="ECO:0000256" key="10">
    <source>
        <dbReference type="ARBA" id="ARBA00023209"/>
    </source>
</evidence>
<evidence type="ECO:0000256" key="9">
    <source>
        <dbReference type="ARBA" id="ARBA00023136"/>
    </source>
</evidence>
<accession>A0A8H7DP49</accession>
<evidence type="ECO:0000256" key="1">
    <source>
        <dbReference type="ARBA" id="ARBA00004127"/>
    </source>
</evidence>
<keyword evidence="13" id="KW-0732">Signal</keyword>
<dbReference type="UniPathway" id="UPA00753"/>
<keyword evidence="14" id="KW-0808">Transferase</keyword>
<gene>
    <name evidence="14" type="ORF">MSAN_00253500</name>
</gene>
<sequence>MSTLKIPLLLAVAFGTHATMTPPNPPPPPAERLAPRGIERVAPVWVPLLVKALFLSCTLSESLVILVRRVPTLPFAHKILTTLDPSDHASRLGFTRIFLLGAALSFTGTAIRIHCYRVLRNFFTFELGIRVDHHLITTGPYAIVRHPSYSGALLAGTGAVLCTLAPGAWAVECAGVLGPRGLAALWVVGFSIAGIGLRTRMRKEDEMLKGRFGKEWEEWAARSVLTPPLGLCDIEMDPRRPPFASRPYRLEPRHPSRGYHVPKLAKGDAGPVRRKRATLENRTHSGAVVALVSFTQHLLSLGFAMDSYDG</sequence>
<feature type="transmembrane region" description="Helical" evidence="12">
    <location>
        <begin position="177"/>
        <end position="197"/>
    </location>
</feature>
<evidence type="ECO:0000256" key="7">
    <source>
        <dbReference type="ARBA" id="ARBA00022989"/>
    </source>
</evidence>
<dbReference type="Pfam" id="PF04191">
    <property type="entry name" value="PEMT"/>
    <property type="match status" value="1"/>
</dbReference>
<keyword evidence="3 14" id="KW-0489">Methyltransferase</keyword>
<feature type="transmembrane region" description="Helical" evidence="12">
    <location>
        <begin position="152"/>
        <end position="171"/>
    </location>
</feature>
<dbReference type="InterPro" id="IPR007318">
    <property type="entry name" value="Phopholipid_MeTrfase"/>
</dbReference>
<keyword evidence="9 12" id="KW-0472">Membrane</keyword>
<keyword evidence="2" id="KW-0444">Lipid biosynthesis</keyword>
<dbReference type="Gene3D" id="1.20.120.1630">
    <property type="match status" value="1"/>
</dbReference>